<organism evidence="2">
    <name type="scientific">Sesamum latifolium</name>
    <dbReference type="NCBI Taxonomy" id="2727402"/>
    <lineage>
        <taxon>Eukaryota</taxon>
        <taxon>Viridiplantae</taxon>
        <taxon>Streptophyta</taxon>
        <taxon>Embryophyta</taxon>
        <taxon>Tracheophyta</taxon>
        <taxon>Spermatophyta</taxon>
        <taxon>Magnoliopsida</taxon>
        <taxon>eudicotyledons</taxon>
        <taxon>Gunneridae</taxon>
        <taxon>Pentapetalae</taxon>
        <taxon>asterids</taxon>
        <taxon>lamiids</taxon>
        <taxon>Lamiales</taxon>
        <taxon>Pedaliaceae</taxon>
        <taxon>Sesamum</taxon>
    </lineage>
</organism>
<gene>
    <name evidence="2" type="ORF">Slati_4207300</name>
</gene>
<feature type="region of interest" description="Disordered" evidence="1">
    <location>
        <begin position="35"/>
        <end position="60"/>
    </location>
</feature>
<proteinExistence type="predicted"/>
<reference evidence="2" key="1">
    <citation type="submission" date="2020-06" db="EMBL/GenBank/DDBJ databases">
        <authorList>
            <person name="Li T."/>
            <person name="Hu X."/>
            <person name="Zhang T."/>
            <person name="Song X."/>
            <person name="Zhang H."/>
            <person name="Dai N."/>
            <person name="Sheng W."/>
            <person name="Hou X."/>
            <person name="Wei L."/>
        </authorList>
    </citation>
    <scope>NUCLEOTIDE SEQUENCE</scope>
    <source>
        <strain evidence="2">KEN1</strain>
        <tissue evidence="2">Leaf</tissue>
    </source>
</reference>
<feature type="compositionally biased region" description="Polar residues" evidence="1">
    <location>
        <begin position="35"/>
        <end position="52"/>
    </location>
</feature>
<name>A0AAW2TAF2_9LAMI</name>
<comment type="caution">
    <text evidence="2">The sequence shown here is derived from an EMBL/GenBank/DDBJ whole genome shotgun (WGS) entry which is preliminary data.</text>
</comment>
<dbReference type="EMBL" id="JACGWN010000015">
    <property type="protein sequence ID" value="KAL0401774.1"/>
    <property type="molecule type" value="Genomic_DNA"/>
</dbReference>
<accession>A0AAW2TAF2</accession>
<dbReference type="AlphaFoldDB" id="A0AAW2TAF2"/>
<sequence>MSKMLSRLSFFKLRVQERAKACSEGVFPSRNMCTASTGSIKSSNPSRLSSKPLTKAARGT</sequence>
<evidence type="ECO:0000313" key="2">
    <source>
        <dbReference type="EMBL" id="KAL0401774.1"/>
    </source>
</evidence>
<reference evidence="2" key="2">
    <citation type="journal article" date="2024" name="Plant">
        <title>Genomic evolution and insights into agronomic trait innovations of Sesamum species.</title>
        <authorList>
            <person name="Miao H."/>
            <person name="Wang L."/>
            <person name="Qu L."/>
            <person name="Liu H."/>
            <person name="Sun Y."/>
            <person name="Le M."/>
            <person name="Wang Q."/>
            <person name="Wei S."/>
            <person name="Zheng Y."/>
            <person name="Lin W."/>
            <person name="Duan Y."/>
            <person name="Cao H."/>
            <person name="Xiong S."/>
            <person name="Wang X."/>
            <person name="Wei L."/>
            <person name="Li C."/>
            <person name="Ma Q."/>
            <person name="Ju M."/>
            <person name="Zhao R."/>
            <person name="Li G."/>
            <person name="Mu C."/>
            <person name="Tian Q."/>
            <person name="Mei H."/>
            <person name="Zhang T."/>
            <person name="Gao T."/>
            <person name="Zhang H."/>
        </authorList>
    </citation>
    <scope>NUCLEOTIDE SEQUENCE</scope>
    <source>
        <strain evidence="2">KEN1</strain>
    </source>
</reference>
<protein>
    <submittedName>
        <fullName evidence="2">Uncharacterized protein</fullName>
    </submittedName>
</protein>
<evidence type="ECO:0000256" key="1">
    <source>
        <dbReference type="SAM" id="MobiDB-lite"/>
    </source>
</evidence>